<evidence type="ECO:0000259" key="4">
    <source>
        <dbReference type="Pfam" id="PF03717"/>
    </source>
</evidence>
<evidence type="ECO:0000256" key="2">
    <source>
        <dbReference type="ARBA" id="ARBA00023136"/>
    </source>
</evidence>
<dbReference type="InterPro" id="IPR036138">
    <property type="entry name" value="PBP_dimer_sf"/>
</dbReference>
<dbReference type="Pfam" id="PF00905">
    <property type="entry name" value="Transpeptidase"/>
    <property type="match status" value="1"/>
</dbReference>
<dbReference type="GO" id="GO:0005886">
    <property type="term" value="C:plasma membrane"/>
    <property type="evidence" value="ECO:0007669"/>
    <property type="project" value="TreeGrafter"/>
</dbReference>
<dbReference type="AlphaFoldDB" id="A0A0G0JEA6"/>
<dbReference type="PANTHER" id="PTHR30627:SF1">
    <property type="entry name" value="PEPTIDOGLYCAN D,D-TRANSPEPTIDASE FTSI"/>
    <property type="match status" value="1"/>
</dbReference>
<dbReference type="Gene3D" id="3.40.710.10">
    <property type="entry name" value="DD-peptidase/beta-lactamase superfamily"/>
    <property type="match status" value="1"/>
</dbReference>
<dbReference type="Proteomes" id="UP000034917">
    <property type="component" value="Unassembled WGS sequence"/>
</dbReference>
<dbReference type="EMBL" id="LBSV01000002">
    <property type="protein sequence ID" value="KKQ26501.1"/>
    <property type="molecule type" value="Genomic_DNA"/>
</dbReference>
<dbReference type="PANTHER" id="PTHR30627">
    <property type="entry name" value="PEPTIDOGLYCAN D,D-TRANSPEPTIDASE"/>
    <property type="match status" value="1"/>
</dbReference>
<feature type="domain" description="Penicillin-binding protein transpeptidase" evidence="3">
    <location>
        <begin position="235"/>
        <end position="539"/>
    </location>
</feature>
<comment type="subcellular location">
    <subcellularLocation>
        <location evidence="1">Membrane</location>
    </subcellularLocation>
</comment>
<evidence type="ECO:0000259" key="3">
    <source>
        <dbReference type="Pfam" id="PF00905"/>
    </source>
</evidence>
<dbReference type="SUPFAM" id="SSF56601">
    <property type="entry name" value="beta-lactamase/transpeptidase-like"/>
    <property type="match status" value="1"/>
</dbReference>
<accession>A0A0G0JEA6</accession>
<dbReference type="InterPro" id="IPR001460">
    <property type="entry name" value="PCN-bd_Tpept"/>
</dbReference>
<dbReference type="Gene3D" id="3.90.1310.10">
    <property type="entry name" value="Penicillin-binding protein 2a (Domain 2)"/>
    <property type="match status" value="1"/>
</dbReference>
<dbReference type="GO" id="GO:0016740">
    <property type="term" value="F:transferase activity"/>
    <property type="evidence" value="ECO:0007669"/>
    <property type="project" value="UniProtKB-KW"/>
</dbReference>
<dbReference type="PATRIC" id="fig|1618486.3.peg.121"/>
<keyword evidence="5" id="KW-0808">Transferase</keyword>
<dbReference type="InterPro" id="IPR005311">
    <property type="entry name" value="PBP_dimer"/>
</dbReference>
<organism evidence="5 6">
    <name type="scientific">Candidatus Roizmanbacteria bacterium GW2011_GWC2_37_13</name>
    <dbReference type="NCBI Taxonomy" id="1618486"/>
    <lineage>
        <taxon>Bacteria</taxon>
        <taxon>Candidatus Roizmaniibacteriota</taxon>
    </lineage>
</organism>
<sequence>MKTKFLFIIFLLFYLGIVGKLFYLQIISPQEVNKNLYLKSQRLLPERGRIYDRNKTPFVLNQNSYLLYLEPKKITDKLKLVKFLSEKLEINEASLSARIDESKDWISITNNVDEKKKKEIENLKISGIGFENQMKRSYPEASLSAHLLGFVGKDKDGEDIGYFGLEGYYDKDLFGLPGLLDSERDIIGRPIFLGIQNKVEPENGRDLILTIDKTVQEIAKKRLLEGLSRYQAKQGCVIIADPNTMAILSLVCLPDYDLEKYYQFSENYFKNPAISDLYEPGSIFKPLIMAAAIEEKKVKPQDIYDEKGPIQIGEYQIKTWNNKYEGKISMTRILEKSSNVGMVYIGEKLGKDKIYQYLEKYGFGELTGVDLQGENSAYFKPKSSWYPIDFSTVTFGQGIALTPIQMIRAFASLINGGYLMKPYVVEKIVSSSKETKIKPRVEKRIISGFTSEVIKKMLVSTIENAEAVWDRPKDYKIGGKTGTAQIAIQGHYDPSLTNASFIGFAPADKPKFIALVILKEPKTSPWGSETAAPIFFEIAKDLIVYYGITPEQ</sequence>
<evidence type="ECO:0000313" key="5">
    <source>
        <dbReference type="EMBL" id="KKQ26501.1"/>
    </source>
</evidence>
<proteinExistence type="predicted"/>
<keyword evidence="2" id="KW-0472">Membrane</keyword>
<feature type="domain" description="Penicillin-binding protein dimerisation" evidence="4">
    <location>
        <begin position="45"/>
        <end position="190"/>
    </location>
</feature>
<dbReference type="InterPro" id="IPR012338">
    <property type="entry name" value="Beta-lactam/transpept-like"/>
</dbReference>
<dbReference type="GO" id="GO:0008658">
    <property type="term" value="F:penicillin binding"/>
    <property type="evidence" value="ECO:0007669"/>
    <property type="project" value="InterPro"/>
</dbReference>
<protein>
    <submittedName>
        <fullName evidence="5">Peptidoglycan glycosyltransferase</fullName>
    </submittedName>
</protein>
<dbReference type="GO" id="GO:0071555">
    <property type="term" value="P:cell wall organization"/>
    <property type="evidence" value="ECO:0007669"/>
    <property type="project" value="TreeGrafter"/>
</dbReference>
<evidence type="ECO:0000313" key="6">
    <source>
        <dbReference type="Proteomes" id="UP000034917"/>
    </source>
</evidence>
<reference evidence="5 6" key="1">
    <citation type="journal article" date="2015" name="Nature">
        <title>rRNA introns, odd ribosomes, and small enigmatic genomes across a large radiation of phyla.</title>
        <authorList>
            <person name="Brown C.T."/>
            <person name="Hug L.A."/>
            <person name="Thomas B.C."/>
            <person name="Sharon I."/>
            <person name="Castelle C.J."/>
            <person name="Singh A."/>
            <person name="Wilkins M.J."/>
            <person name="Williams K.H."/>
            <person name="Banfield J.F."/>
        </authorList>
    </citation>
    <scope>NUCLEOTIDE SEQUENCE [LARGE SCALE GENOMIC DNA]</scope>
</reference>
<dbReference type="Gene3D" id="3.30.450.330">
    <property type="match status" value="1"/>
</dbReference>
<name>A0A0G0JEA6_9BACT</name>
<gene>
    <name evidence="5" type="ORF">US40_C0002G0035</name>
</gene>
<dbReference type="SUPFAM" id="SSF56519">
    <property type="entry name" value="Penicillin binding protein dimerisation domain"/>
    <property type="match status" value="1"/>
</dbReference>
<dbReference type="Pfam" id="PF03717">
    <property type="entry name" value="PBP_dimer"/>
    <property type="match status" value="1"/>
</dbReference>
<dbReference type="InterPro" id="IPR050515">
    <property type="entry name" value="Beta-lactam/transpept"/>
</dbReference>
<comment type="caution">
    <text evidence="5">The sequence shown here is derived from an EMBL/GenBank/DDBJ whole genome shotgun (WGS) entry which is preliminary data.</text>
</comment>
<evidence type="ECO:0000256" key="1">
    <source>
        <dbReference type="ARBA" id="ARBA00004370"/>
    </source>
</evidence>